<comment type="caution">
    <text evidence="1">The sequence shown here is derived from an EMBL/GenBank/DDBJ whole genome shotgun (WGS) entry which is preliminary data.</text>
</comment>
<protein>
    <submittedName>
        <fullName evidence="1">Jg20865 protein</fullName>
    </submittedName>
</protein>
<evidence type="ECO:0000313" key="2">
    <source>
        <dbReference type="Proteomes" id="UP000838756"/>
    </source>
</evidence>
<gene>
    <name evidence="1" type="primary">jg20865</name>
    <name evidence="1" type="ORF">PAEG_LOCUS8944</name>
</gene>
<proteinExistence type="predicted"/>
<reference evidence="1" key="1">
    <citation type="submission" date="2022-03" db="EMBL/GenBank/DDBJ databases">
        <authorList>
            <person name="Lindestad O."/>
        </authorList>
    </citation>
    <scope>NUCLEOTIDE SEQUENCE</scope>
</reference>
<dbReference type="AlphaFoldDB" id="A0A8S4R1C3"/>
<dbReference type="EMBL" id="CAKXAJ010024722">
    <property type="protein sequence ID" value="CAH2229493.1"/>
    <property type="molecule type" value="Genomic_DNA"/>
</dbReference>
<sequence length="127" mass="14025">MSHQTRASKLCSFLSFVPILEHPQIFTDIFTRHKGMDVREVKSASIYYCLFKSNVKTGAGCQHGRASAVRNLLRSVAASEMNDKMATRHAARPEPIARLAAPAERPVPACARLVNMLALSITLYLPT</sequence>
<evidence type="ECO:0000313" key="1">
    <source>
        <dbReference type="EMBL" id="CAH2229493.1"/>
    </source>
</evidence>
<organism evidence="1 2">
    <name type="scientific">Pararge aegeria aegeria</name>
    <dbReference type="NCBI Taxonomy" id="348720"/>
    <lineage>
        <taxon>Eukaryota</taxon>
        <taxon>Metazoa</taxon>
        <taxon>Ecdysozoa</taxon>
        <taxon>Arthropoda</taxon>
        <taxon>Hexapoda</taxon>
        <taxon>Insecta</taxon>
        <taxon>Pterygota</taxon>
        <taxon>Neoptera</taxon>
        <taxon>Endopterygota</taxon>
        <taxon>Lepidoptera</taxon>
        <taxon>Glossata</taxon>
        <taxon>Ditrysia</taxon>
        <taxon>Papilionoidea</taxon>
        <taxon>Nymphalidae</taxon>
        <taxon>Satyrinae</taxon>
        <taxon>Satyrini</taxon>
        <taxon>Parargina</taxon>
        <taxon>Pararge</taxon>
    </lineage>
</organism>
<dbReference type="Proteomes" id="UP000838756">
    <property type="component" value="Unassembled WGS sequence"/>
</dbReference>
<name>A0A8S4R1C3_9NEOP</name>
<accession>A0A8S4R1C3</accession>
<keyword evidence="2" id="KW-1185">Reference proteome</keyword>